<reference evidence="1 2" key="2">
    <citation type="submission" date="2014-03" db="EMBL/GenBank/DDBJ databases">
        <title>The Genome Sequence of Anncaliia algerae insect isolate PRA339.</title>
        <authorList>
            <consortium name="The Broad Institute Genome Sequencing Platform"/>
            <consortium name="The Broad Institute Genome Sequencing Center for Infectious Disease"/>
            <person name="Cuomo C."/>
            <person name="Becnel J."/>
            <person name="Sanscrainte N."/>
            <person name="Walker B."/>
            <person name="Young S.K."/>
            <person name="Zeng Q."/>
            <person name="Gargeya S."/>
            <person name="Fitzgerald M."/>
            <person name="Haas B."/>
            <person name="Abouelleil A."/>
            <person name="Alvarado L."/>
            <person name="Arachchi H.M."/>
            <person name="Berlin A.M."/>
            <person name="Chapman S.B."/>
            <person name="Dewar J."/>
            <person name="Goldberg J."/>
            <person name="Griggs A."/>
            <person name="Gujja S."/>
            <person name="Hansen M."/>
            <person name="Howarth C."/>
            <person name="Imamovic A."/>
            <person name="Larimer J."/>
            <person name="McCowan C."/>
            <person name="Murphy C."/>
            <person name="Neiman D."/>
            <person name="Pearson M."/>
            <person name="Priest M."/>
            <person name="Roberts A."/>
            <person name="Saif S."/>
            <person name="Shea T."/>
            <person name="Sisk P."/>
            <person name="Sykes S."/>
            <person name="Wortman J."/>
            <person name="Nusbaum C."/>
            <person name="Birren B."/>
        </authorList>
    </citation>
    <scope>NUCLEOTIDE SEQUENCE [LARGE SCALE GENOMIC DNA]</scope>
    <source>
        <strain evidence="1 2">PRA339</strain>
    </source>
</reference>
<reference evidence="2" key="1">
    <citation type="submission" date="2013-02" db="EMBL/GenBank/DDBJ databases">
        <authorList>
            <consortium name="The Broad Institute Genome Sequencing Platform"/>
            <person name="Cuomo C."/>
            <person name="Becnel J."/>
            <person name="Sanscrainte N."/>
            <person name="Walker B."/>
            <person name="Young S.K."/>
            <person name="Zeng Q."/>
            <person name="Gargeya S."/>
            <person name="Fitzgerald M."/>
            <person name="Haas B."/>
            <person name="Abouelleil A."/>
            <person name="Alvarado L."/>
            <person name="Arachchi H.M."/>
            <person name="Berlin A.M."/>
            <person name="Chapman S.B."/>
            <person name="Dewar J."/>
            <person name="Goldberg J."/>
            <person name="Griggs A."/>
            <person name="Gujja S."/>
            <person name="Hansen M."/>
            <person name="Howarth C."/>
            <person name="Imamovic A."/>
            <person name="Larimer J."/>
            <person name="McCowan C."/>
            <person name="Murphy C."/>
            <person name="Neiman D."/>
            <person name="Pearson M."/>
            <person name="Priest M."/>
            <person name="Roberts A."/>
            <person name="Saif S."/>
            <person name="Shea T."/>
            <person name="Sisk P."/>
            <person name="Sykes S."/>
            <person name="Wortman J."/>
            <person name="Nusbaum C."/>
            <person name="Birren B."/>
        </authorList>
    </citation>
    <scope>NUCLEOTIDE SEQUENCE [LARGE SCALE GENOMIC DNA]</scope>
    <source>
        <strain evidence="2">PRA339</strain>
    </source>
</reference>
<accession>A0A059EYU1</accession>
<name>A0A059EYU1_9MICR</name>
<protein>
    <recommendedName>
        <fullName evidence="3">Nascent polypeptide-associated complex subunit beta</fullName>
    </recommendedName>
</protein>
<evidence type="ECO:0000313" key="2">
    <source>
        <dbReference type="Proteomes" id="UP000030655"/>
    </source>
</evidence>
<keyword evidence="2" id="KW-1185">Reference proteome</keyword>
<gene>
    <name evidence="1" type="ORF">H312_02703</name>
</gene>
<evidence type="ECO:0008006" key="3">
    <source>
        <dbReference type="Google" id="ProtNLM"/>
    </source>
</evidence>
<dbReference type="OrthoDB" id="10314092at2759"/>
<evidence type="ECO:0000313" key="1">
    <source>
        <dbReference type="EMBL" id="KCZ79901.1"/>
    </source>
</evidence>
<sequence length="127" mass="14460">MSENFSDKSKPIKLGGKGSIRRKIRTIKPITSSTPNDVNNTLKEFKKNHFAISNVTSSSFEYETFADVMINPDVRVILHEKEPVCYFFTGKFKSVNLKNEDVKKEEDDFIDLDPVKAAAMRNIGKNE</sequence>
<dbReference type="AlphaFoldDB" id="A0A059EYU1"/>
<dbReference type="Proteomes" id="UP000030655">
    <property type="component" value="Unassembled WGS sequence"/>
</dbReference>
<dbReference type="HOGENOM" id="CLU_161478_0_0_1"/>
<organism evidence="1 2">
    <name type="scientific">Anncaliia algerae PRA339</name>
    <dbReference type="NCBI Taxonomy" id="1288291"/>
    <lineage>
        <taxon>Eukaryota</taxon>
        <taxon>Fungi</taxon>
        <taxon>Fungi incertae sedis</taxon>
        <taxon>Microsporidia</taxon>
        <taxon>Tubulinosematoidea</taxon>
        <taxon>Tubulinosematidae</taxon>
        <taxon>Anncaliia</taxon>
    </lineage>
</organism>
<dbReference type="EMBL" id="KK365220">
    <property type="protein sequence ID" value="KCZ79901.1"/>
    <property type="molecule type" value="Genomic_DNA"/>
</dbReference>
<dbReference type="VEuPathDB" id="MicrosporidiaDB:H312_02703"/>
<proteinExistence type="predicted"/>